<dbReference type="GO" id="GO:0006412">
    <property type="term" value="P:translation"/>
    <property type="evidence" value="ECO:0007669"/>
    <property type="project" value="UniProtKB-UniRule"/>
</dbReference>
<keyword evidence="3 6" id="KW-0694">RNA-binding</keyword>
<dbReference type="PROSITE" id="PS00050">
    <property type="entry name" value="RIBOSOMAL_L23"/>
    <property type="match status" value="1"/>
</dbReference>
<keyword evidence="5 6" id="KW-0687">Ribonucleoprotein</keyword>
<evidence type="ECO:0000256" key="5">
    <source>
        <dbReference type="ARBA" id="ARBA00023274"/>
    </source>
</evidence>
<dbReference type="InterPro" id="IPR001014">
    <property type="entry name" value="Ribosomal_uL23_CS"/>
</dbReference>
<dbReference type="GO" id="GO:0005840">
    <property type="term" value="C:ribosome"/>
    <property type="evidence" value="ECO:0007669"/>
    <property type="project" value="UniProtKB-KW"/>
</dbReference>
<dbReference type="InterPro" id="IPR012678">
    <property type="entry name" value="Ribosomal_uL23/eL15/eS24_sf"/>
</dbReference>
<evidence type="ECO:0000256" key="2">
    <source>
        <dbReference type="ARBA" id="ARBA00022730"/>
    </source>
</evidence>
<keyword evidence="8" id="KW-0150">Chloroplast</keyword>
<sequence>MREKNLSKINLIKKPILTKKTLQLINLNQYTIEVDRKVTKPILKKLIEKLFNVNVCKINTYNLTKKKRITNTRNQKKSKNYLKRAIITLKSDQTLPIFLNQTD</sequence>
<dbReference type="InterPro" id="IPR012677">
    <property type="entry name" value="Nucleotide-bd_a/b_plait_sf"/>
</dbReference>
<comment type="subunit">
    <text evidence="6">Part of the 50S ribosomal subunit.</text>
</comment>
<evidence type="ECO:0000313" key="8">
    <source>
        <dbReference type="EMBL" id="BAW34753.1"/>
    </source>
</evidence>
<comment type="subcellular location">
    <subcellularLocation>
        <location evidence="6">Plastid</location>
        <location evidence="6">Chloroplast</location>
    </subcellularLocation>
</comment>
<dbReference type="EMBL" id="AP017927">
    <property type="protein sequence ID" value="BAW34753.1"/>
    <property type="molecule type" value="Genomic_DNA"/>
</dbReference>
<dbReference type="Pfam" id="PF00276">
    <property type="entry name" value="Ribosomal_L23"/>
    <property type="match status" value="1"/>
</dbReference>
<evidence type="ECO:0000256" key="6">
    <source>
        <dbReference type="HAMAP-Rule" id="MF_01369"/>
    </source>
</evidence>
<comment type="function">
    <text evidence="6">Binds to 23S rRNA.</text>
</comment>
<evidence type="ECO:0000256" key="4">
    <source>
        <dbReference type="ARBA" id="ARBA00022980"/>
    </source>
</evidence>
<dbReference type="InterPro" id="IPR013025">
    <property type="entry name" value="Ribosomal_uL23-like"/>
</dbReference>
<dbReference type="GO" id="GO:0003735">
    <property type="term" value="F:structural constituent of ribosome"/>
    <property type="evidence" value="ECO:0007669"/>
    <property type="project" value="InterPro"/>
</dbReference>
<dbReference type="AlphaFoldDB" id="A0A1L7NXW2"/>
<organism evidence="8">
    <name type="scientific">Palmophyllum crassum</name>
    <dbReference type="NCBI Taxonomy" id="1615899"/>
    <lineage>
        <taxon>Eukaryota</taxon>
        <taxon>Viridiplantae</taxon>
        <taxon>Prasinodermophyta</taxon>
        <taxon>Palmophyllophyceae</taxon>
        <taxon>Palmophyllales</taxon>
        <taxon>Palmophyllaceae</taxon>
        <taxon>Palmophyllum</taxon>
    </lineage>
</organism>
<protein>
    <recommendedName>
        <fullName evidence="6">Large ribosomal subunit protein uL23c</fullName>
    </recommendedName>
</protein>
<evidence type="ECO:0000256" key="7">
    <source>
        <dbReference type="RuleBase" id="RU003934"/>
    </source>
</evidence>
<comment type="similarity">
    <text evidence="1 6 7">Belongs to the universal ribosomal protein uL23 family.</text>
</comment>
<reference evidence="8" key="1">
    <citation type="submission" date="2016-12" db="EMBL/GenBank/DDBJ databases">
        <title>Plant chloroplast DNA.</title>
        <authorList>
            <person name="Ihara K."/>
            <person name="Takabayashi A."/>
        </authorList>
    </citation>
    <scope>NUCLEOTIDE SEQUENCE</scope>
</reference>
<dbReference type="SUPFAM" id="SSF54189">
    <property type="entry name" value="Ribosomal proteins S24e, L23 and L15e"/>
    <property type="match status" value="1"/>
</dbReference>
<geneLocation type="chloroplast" evidence="8"/>
<evidence type="ECO:0000256" key="1">
    <source>
        <dbReference type="ARBA" id="ARBA00006700"/>
    </source>
</evidence>
<name>A0A1L7NXW2_9VIRI</name>
<keyword evidence="2 6" id="KW-0699">rRNA-binding</keyword>
<dbReference type="GO" id="GO:0009507">
    <property type="term" value="C:chloroplast"/>
    <property type="evidence" value="ECO:0007669"/>
    <property type="project" value="UniProtKB-SubCell"/>
</dbReference>
<dbReference type="HAMAP" id="MF_01369_B">
    <property type="entry name" value="Ribosomal_uL23_B"/>
    <property type="match status" value="1"/>
</dbReference>
<dbReference type="GeneID" id="30862167"/>
<dbReference type="RefSeq" id="YP_009340806.1">
    <property type="nucleotide sequence ID" value="NC_033387.1"/>
</dbReference>
<evidence type="ECO:0000256" key="3">
    <source>
        <dbReference type="ARBA" id="ARBA00022884"/>
    </source>
</evidence>
<keyword evidence="4 6" id="KW-0689">Ribosomal protein</keyword>
<dbReference type="GO" id="GO:0019843">
    <property type="term" value="F:rRNA binding"/>
    <property type="evidence" value="ECO:0007669"/>
    <property type="project" value="UniProtKB-UniRule"/>
</dbReference>
<proteinExistence type="inferred from homology"/>
<gene>
    <name evidence="6 8" type="primary">rpl23</name>
</gene>
<keyword evidence="8" id="KW-0934">Plastid</keyword>
<dbReference type="Gene3D" id="3.30.70.330">
    <property type="match status" value="1"/>
</dbReference>
<dbReference type="GO" id="GO:1990904">
    <property type="term" value="C:ribonucleoprotein complex"/>
    <property type="evidence" value="ECO:0007669"/>
    <property type="project" value="UniProtKB-KW"/>
</dbReference>
<accession>A0A1L7NXW2</accession>